<dbReference type="EMBL" id="CP026538">
    <property type="protein sequence ID" value="QAZ68263.1"/>
    <property type="molecule type" value="Genomic_DNA"/>
</dbReference>
<evidence type="ECO:0000313" key="3">
    <source>
        <dbReference type="Proteomes" id="UP000293296"/>
    </source>
</evidence>
<dbReference type="PANTHER" id="PTHR35894">
    <property type="entry name" value="GENERAL SECRETION PATHWAY PROTEIN A-RELATED"/>
    <property type="match status" value="1"/>
</dbReference>
<dbReference type="Gene3D" id="3.40.50.300">
    <property type="entry name" value="P-loop containing nucleotide triphosphate hydrolases"/>
    <property type="match status" value="1"/>
</dbReference>
<keyword evidence="3" id="KW-1185">Reference proteome</keyword>
<dbReference type="RefSeq" id="WP_129353593.1">
    <property type="nucleotide sequence ID" value="NZ_CP026538.1"/>
</dbReference>
<dbReference type="GO" id="GO:0016887">
    <property type="term" value="F:ATP hydrolysis activity"/>
    <property type="evidence" value="ECO:0007669"/>
    <property type="project" value="InterPro"/>
</dbReference>
<dbReference type="KEGG" id="dcb:C3Y92_13945"/>
<accession>A0A4P6HM22</accession>
<dbReference type="InterPro" id="IPR049945">
    <property type="entry name" value="AAA_22"/>
</dbReference>
<reference evidence="2 3" key="1">
    <citation type="submission" date="2018-02" db="EMBL/GenBank/DDBJ databases">
        <title>Genome sequence of Desulfovibrio carbinolicus DSM 3852.</title>
        <authorList>
            <person name="Wilbanks E."/>
            <person name="Skennerton C.T."/>
            <person name="Orphan V.J."/>
        </authorList>
    </citation>
    <scope>NUCLEOTIDE SEQUENCE [LARGE SCALE GENOMIC DNA]</scope>
    <source>
        <strain evidence="2 3">DSM 3852</strain>
    </source>
</reference>
<dbReference type="PANTHER" id="PTHR35894:SF5">
    <property type="entry name" value="MU-LIKE PROPHAGE FLUMU DNA TRANSPOSITION PROTEIN B"/>
    <property type="match status" value="1"/>
</dbReference>
<dbReference type="SUPFAM" id="SSF52540">
    <property type="entry name" value="P-loop containing nucleoside triphosphate hydrolases"/>
    <property type="match status" value="1"/>
</dbReference>
<dbReference type="InterPro" id="IPR052026">
    <property type="entry name" value="ExeA_AAA_ATPase_DNA-bind"/>
</dbReference>
<dbReference type="Proteomes" id="UP000293296">
    <property type="component" value="Chromosome"/>
</dbReference>
<sequence length="252" mass="28143">MRMKFVKTENYVRFTQAARAVEQRGAAEAGMMLVYGLPGNGKSHVVSNWATKVGALYLRANVDWTPRYFLMELAKVAGIEPYGTSRDLFTVLRDRLAGSLTPLVIDEAEFTLPNNAAVLEKIRDFSDRSEMTVVLVGMERIRSKVARYQQIFSRIAQVVEFKPASPVDVGHVCDELAEIEMTPALKLEVHRISGGRMREVLNIIATIERIAETNGLTQVDVPQLEGTVLSYNWETCSPRSVRRSARSTAGVH</sequence>
<dbReference type="InterPro" id="IPR027417">
    <property type="entry name" value="P-loop_NTPase"/>
</dbReference>
<evidence type="ECO:0000259" key="1">
    <source>
        <dbReference type="Pfam" id="PF13401"/>
    </source>
</evidence>
<dbReference type="Pfam" id="PF13401">
    <property type="entry name" value="AAA_22"/>
    <property type="match status" value="1"/>
</dbReference>
<dbReference type="OrthoDB" id="9797061at2"/>
<protein>
    <submittedName>
        <fullName evidence="2">Chromosome partitioning protein ParA</fullName>
    </submittedName>
</protein>
<evidence type="ECO:0000313" key="2">
    <source>
        <dbReference type="EMBL" id="QAZ68263.1"/>
    </source>
</evidence>
<proteinExistence type="predicted"/>
<dbReference type="AlphaFoldDB" id="A0A4P6HM22"/>
<organism evidence="2 3">
    <name type="scientific">Solidesulfovibrio carbinolicus</name>
    <dbReference type="NCBI Taxonomy" id="296842"/>
    <lineage>
        <taxon>Bacteria</taxon>
        <taxon>Pseudomonadati</taxon>
        <taxon>Thermodesulfobacteriota</taxon>
        <taxon>Desulfovibrionia</taxon>
        <taxon>Desulfovibrionales</taxon>
        <taxon>Desulfovibrionaceae</taxon>
        <taxon>Solidesulfovibrio</taxon>
    </lineage>
</organism>
<name>A0A4P6HM22_9BACT</name>
<feature type="domain" description="ORC1/DEAH AAA+ ATPase" evidence="1">
    <location>
        <begin position="28"/>
        <end position="143"/>
    </location>
</feature>
<gene>
    <name evidence="2" type="ORF">C3Y92_13945</name>
</gene>